<evidence type="ECO:0000313" key="2">
    <source>
        <dbReference type="Proteomes" id="UP000664844"/>
    </source>
</evidence>
<accession>A0ABS3FXE5</accession>
<protein>
    <submittedName>
        <fullName evidence="1">Uncharacterized protein</fullName>
    </submittedName>
</protein>
<gene>
    <name evidence="1" type="ORF">J0895_18520</name>
</gene>
<dbReference type="RefSeq" id="WP_207089486.1">
    <property type="nucleotide sequence ID" value="NZ_JAFLQW010000485.1"/>
</dbReference>
<evidence type="ECO:0000313" key="1">
    <source>
        <dbReference type="EMBL" id="MBO0351027.1"/>
    </source>
</evidence>
<dbReference type="Proteomes" id="UP000664844">
    <property type="component" value="Unassembled WGS sequence"/>
</dbReference>
<reference evidence="1 2" key="1">
    <citation type="submission" date="2021-03" db="EMBL/GenBank/DDBJ databases">
        <title>Metabolic Capacity of the Antarctic Cyanobacterium Phormidium pseudopriestleyi that Sustains Oxygenic Photosynthesis in the Presence of Hydrogen Sulfide.</title>
        <authorList>
            <person name="Lumian J.E."/>
            <person name="Jungblut A.D."/>
            <person name="Dillon M.L."/>
            <person name="Hawes I."/>
            <person name="Doran P.T."/>
            <person name="Mackey T.J."/>
            <person name="Dick G.J."/>
            <person name="Grettenberger C.L."/>
            <person name="Sumner D.Y."/>
        </authorList>
    </citation>
    <scope>NUCLEOTIDE SEQUENCE [LARGE SCALE GENOMIC DNA]</scope>
    <source>
        <strain evidence="1 2">FRX01</strain>
    </source>
</reference>
<dbReference type="EMBL" id="JAFLQW010000485">
    <property type="protein sequence ID" value="MBO0351027.1"/>
    <property type="molecule type" value="Genomic_DNA"/>
</dbReference>
<comment type="caution">
    <text evidence="1">The sequence shown here is derived from an EMBL/GenBank/DDBJ whole genome shotgun (WGS) entry which is preliminary data.</text>
</comment>
<proteinExistence type="predicted"/>
<organism evidence="1 2">
    <name type="scientific">Phormidium pseudopriestleyi FRX01</name>
    <dbReference type="NCBI Taxonomy" id="1759528"/>
    <lineage>
        <taxon>Bacteria</taxon>
        <taxon>Bacillati</taxon>
        <taxon>Cyanobacteriota</taxon>
        <taxon>Cyanophyceae</taxon>
        <taxon>Oscillatoriophycideae</taxon>
        <taxon>Oscillatoriales</taxon>
        <taxon>Oscillatoriaceae</taxon>
        <taxon>Phormidium</taxon>
    </lineage>
</organism>
<name>A0ABS3FXE5_9CYAN</name>
<keyword evidence="2" id="KW-1185">Reference proteome</keyword>
<sequence length="100" mass="11243">MYSQIHYLIRSKIDGSYIAAHPDRGNNPDKPADSGYLLLFRENFDALSYMNKYAPDLKDRVAIESIPGSQLGAILNRWGFTGIGLVQDPLLPRVEFLTKS</sequence>